<gene>
    <name evidence="2" type="ORF">SAMN02745910_00780</name>
</gene>
<dbReference type="Pfam" id="PF04186">
    <property type="entry name" value="FxsA"/>
    <property type="match status" value="1"/>
</dbReference>
<dbReference type="NCBIfam" id="NF008528">
    <property type="entry name" value="PRK11463.1-2"/>
    <property type="match status" value="1"/>
</dbReference>
<evidence type="ECO:0000313" key="3">
    <source>
        <dbReference type="Proteomes" id="UP000182762"/>
    </source>
</evidence>
<keyword evidence="1" id="KW-1133">Transmembrane helix</keyword>
<evidence type="ECO:0000313" key="2">
    <source>
        <dbReference type="EMBL" id="SFQ23932.1"/>
    </source>
</evidence>
<dbReference type="Proteomes" id="UP000182762">
    <property type="component" value="Unassembled WGS sequence"/>
</dbReference>
<proteinExistence type="predicted"/>
<dbReference type="RefSeq" id="WP_061802201.1">
    <property type="nucleotide sequence ID" value="NZ_FOXX01000001.1"/>
</dbReference>
<keyword evidence="1" id="KW-0472">Membrane</keyword>
<protein>
    <submittedName>
        <fullName evidence="2">UPF0716 protein FxsA</fullName>
    </submittedName>
</protein>
<dbReference type="PANTHER" id="PTHR35335">
    <property type="entry name" value="UPF0716 PROTEIN FXSA"/>
    <property type="match status" value="1"/>
</dbReference>
<feature type="transmembrane region" description="Helical" evidence="1">
    <location>
        <begin position="75"/>
        <end position="100"/>
    </location>
</feature>
<accession>A0A1I5WW16</accession>
<reference evidence="2 3" key="1">
    <citation type="submission" date="2016-10" db="EMBL/GenBank/DDBJ databases">
        <authorList>
            <person name="Varghese N."/>
            <person name="Submissions S."/>
        </authorList>
    </citation>
    <scope>NUCLEOTIDE SEQUENCE [LARGE SCALE GENOMIC DNA]</scope>
    <source>
        <strain evidence="2 3">DSM 13796</strain>
    </source>
</reference>
<keyword evidence="1" id="KW-0812">Transmembrane</keyword>
<dbReference type="PANTHER" id="PTHR35335:SF1">
    <property type="entry name" value="UPF0716 PROTEIN FXSA"/>
    <property type="match status" value="1"/>
</dbReference>
<comment type="caution">
    <text evidence="2">The sequence shown here is derived from an EMBL/GenBank/DDBJ whole genome shotgun (WGS) entry which is preliminary data.</text>
</comment>
<evidence type="ECO:0000256" key="1">
    <source>
        <dbReference type="SAM" id="Phobius"/>
    </source>
</evidence>
<dbReference type="GeneID" id="93709535"/>
<organism evidence="2 3">
    <name type="scientific">Priestia endophytica DSM 13796</name>
    <dbReference type="NCBI Taxonomy" id="1121089"/>
    <lineage>
        <taxon>Bacteria</taxon>
        <taxon>Bacillati</taxon>
        <taxon>Bacillota</taxon>
        <taxon>Bacilli</taxon>
        <taxon>Bacillales</taxon>
        <taxon>Bacillaceae</taxon>
        <taxon>Priestia</taxon>
    </lineage>
</organism>
<dbReference type="EMBL" id="FOXX01000001">
    <property type="protein sequence ID" value="SFQ23932.1"/>
    <property type="molecule type" value="Genomic_DNA"/>
</dbReference>
<name>A0A1I5WW16_9BACI</name>
<dbReference type="InterPro" id="IPR007313">
    <property type="entry name" value="FxsA"/>
</dbReference>
<sequence>MKKIFPFFLVLIVLEIAAMIYIGSAIGFFPTLLLIVATSIAGAYFSKKQGLLVLQKARYQMEHGYVPGEEIMDGLCVLLAGILLIIPGFITDITGLIFLLPFTRNLLKPIISRYLGTIFRNKGFVMMRRF</sequence>
<keyword evidence="3" id="KW-1185">Reference proteome</keyword>